<feature type="transmembrane region" description="Helical" evidence="7">
    <location>
        <begin position="247"/>
        <end position="269"/>
    </location>
</feature>
<sequence length="358" mass="39426">MVLPTAKGQAQQDACTAVATAFTITSFLVVALRTYVRSRIVRNFGKDDAFMIVAFVFTLGYLVCIWIGSDNGMGYSGKVLELYQMRTLVQATLAIQILYYVLVACVKISICFCYLRIAADKHFARLVKGTIYFIATFGVIGVIVCLTQCIPLHQMWNFTGVPLGTCVNTTAFFYTTSSINIITDIWIIALPIPTLLKIQRANREKLGLIFVFGLGVFSTISSIVRLHSIRIYTQSSDPFYDSVPINLWSMIEVNIGIWCASIPSLRILLIRRRAASLASRSAGTYKYHSSGRSGDINLGNSRREGPANLESFDMGTVDLTNPQPARKASQGDSEWSGNGSDDQIYSPGAYNPTANLPV</sequence>
<feature type="transmembrane region" description="Helical" evidence="7">
    <location>
        <begin position="173"/>
        <end position="196"/>
    </location>
</feature>
<dbReference type="PANTHER" id="PTHR33048">
    <property type="entry name" value="PTH11-LIKE INTEGRAL MEMBRANE PROTEIN (AFU_ORTHOLOGUE AFUA_5G11245)"/>
    <property type="match status" value="1"/>
</dbReference>
<evidence type="ECO:0000256" key="1">
    <source>
        <dbReference type="ARBA" id="ARBA00004141"/>
    </source>
</evidence>
<comment type="similarity">
    <text evidence="5">Belongs to the SAT4 family.</text>
</comment>
<feature type="compositionally biased region" description="Polar residues" evidence="6">
    <location>
        <begin position="330"/>
        <end position="343"/>
    </location>
</feature>
<dbReference type="GO" id="GO:0016020">
    <property type="term" value="C:membrane"/>
    <property type="evidence" value="ECO:0007669"/>
    <property type="project" value="UniProtKB-SubCell"/>
</dbReference>
<evidence type="ECO:0000313" key="9">
    <source>
        <dbReference type="EMBL" id="KAF2448177.1"/>
    </source>
</evidence>
<keyword evidence="10" id="KW-1185">Reference proteome</keyword>
<dbReference type="AlphaFoldDB" id="A0A9P4UGE9"/>
<evidence type="ECO:0000259" key="8">
    <source>
        <dbReference type="Pfam" id="PF20684"/>
    </source>
</evidence>
<feature type="transmembrane region" description="Helical" evidence="7">
    <location>
        <begin position="17"/>
        <end position="36"/>
    </location>
</feature>
<keyword evidence="4 7" id="KW-0472">Membrane</keyword>
<evidence type="ECO:0000313" key="10">
    <source>
        <dbReference type="Proteomes" id="UP000799764"/>
    </source>
</evidence>
<feature type="transmembrane region" description="Helical" evidence="7">
    <location>
        <begin position="208"/>
        <end position="227"/>
    </location>
</feature>
<dbReference type="InterPro" id="IPR049326">
    <property type="entry name" value="Rhodopsin_dom_fungi"/>
</dbReference>
<evidence type="ECO:0000256" key="3">
    <source>
        <dbReference type="ARBA" id="ARBA00022989"/>
    </source>
</evidence>
<dbReference type="Proteomes" id="UP000799764">
    <property type="component" value="Unassembled WGS sequence"/>
</dbReference>
<dbReference type="Pfam" id="PF20684">
    <property type="entry name" value="Fung_rhodopsin"/>
    <property type="match status" value="1"/>
</dbReference>
<organism evidence="9 10">
    <name type="scientific">Karstenula rhodostoma CBS 690.94</name>
    <dbReference type="NCBI Taxonomy" id="1392251"/>
    <lineage>
        <taxon>Eukaryota</taxon>
        <taxon>Fungi</taxon>
        <taxon>Dikarya</taxon>
        <taxon>Ascomycota</taxon>
        <taxon>Pezizomycotina</taxon>
        <taxon>Dothideomycetes</taxon>
        <taxon>Pleosporomycetidae</taxon>
        <taxon>Pleosporales</taxon>
        <taxon>Massarineae</taxon>
        <taxon>Didymosphaeriaceae</taxon>
        <taxon>Karstenula</taxon>
    </lineage>
</organism>
<protein>
    <recommendedName>
        <fullName evidence="8">Rhodopsin domain-containing protein</fullName>
    </recommendedName>
</protein>
<evidence type="ECO:0000256" key="4">
    <source>
        <dbReference type="ARBA" id="ARBA00023136"/>
    </source>
</evidence>
<evidence type="ECO:0000256" key="6">
    <source>
        <dbReference type="SAM" id="MobiDB-lite"/>
    </source>
</evidence>
<name>A0A9P4UGE9_9PLEO</name>
<dbReference type="InterPro" id="IPR052337">
    <property type="entry name" value="SAT4-like"/>
</dbReference>
<reference evidence="9" key="1">
    <citation type="journal article" date="2020" name="Stud. Mycol.">
        <title>101 Dothideomycetes genomes: a test case for predicting lifestyles and emergence of pathogens.</title>
        <authorList>
            <person name="Haridas S."/>
            <person name="Albert R."/>
            <person name="Binder M."/>
            <person name="Bloem J."/>
            <person name="Labutti K."/>
            <person name="Salamov A."/>
            <person name="Andreopoulos B."/>
            <person name="Baker S."/>
            <person name="Barry K."/>
            <person name="Bills G."/>
            <person name="Bluhm B."/>
            <person name="Cannon C."/>
            <person name="Castanera R."/>
            <person name="Culley D."/>
            <person name="Daum C."/>
            <person name="Ezra D."/>
            <person name="Gonzalez J."/>
            <person name="Henrissat B."/>
            <person name="Kuo A."/>
            <person name="Liang C."/>
            <person name="Lipzen A."/>
            <person name="Lutzoni F."/>
            <person name="Magnuson J."/>
            <person name="Mondo S."/>
            <person name="Nolan M."/>
            <person name="Ohm R."/>
            <person name="Pangilinan J."/>
            <person name="Park H.-J."/>
            <person name="Ramirez L."/>
            <person name="Alfaro M."/>
            <person name="Sun H."/>
            <person name="Tritt A."/>
            <person name="Yoshinaga Y."/>
            <person name="Zwiers L.-H."/>
            <person name="Turgeon B."/>
            <person name="Goodwin S."/>
            <person name="Spatafora J."/>
            <person name="Crous P."/>
            <person name="Grigoriev I."/>
        </authorList>
    </citation>
    <scope>NUCLEOTIDE SEQUENCE</scope>
    <source>
        <strain evidence="9">CBS 690.94</strain>
    </source>
</reference>
<comment type="subcellular location">
    <subcellularLocation>
        <location evidence="1">Membrane</location>
        <topology evidence="1">Multi-pass membrane protein</topology>
    </subcellularLocation>
</comment>
<dbReference type="OrthoDB" id="5329176at2759"/>
<feature type="transmembrane region" description="Helical" evidence="7">
    <location>
        <begin position="88"/>
        <end position="117"/>
    </location>
</feature>
<accession>A0A9P4UGE9</accession>
<dbReference type="PANTHER" id="PTHR33048:SF123">
    <property type="entry name" value="INTEGRAL MEMBRANE PROTEIN"/>
    <property type="match status" value="1"/>
</dbReference>
<gene>
    <name evidence="9" type="ORF">P171DRAFT_428288</name>
</gene>
<evidence type="ECO:0000256" key="5">
    <source>
        <dbReference type="ARBA" id="ARBA00038359"/>
    </source>
</evidence>
<evidence type="ECO:0000256" key="2">
    <source>
        <dbReference type="ARBA" id="ARBA00022692"/>
    </source>
</evidence>
<keyword evidence="2 7" id="KW-0812">Transmembrane</keyword>
<feature type="domain" description="Rhodopsin" evidence="8">
    <location>
        <begin position="32"/>
        <end position="270"/>
    </location>
</feature>
<keyword evidence="3 7" id="KW-1133">Transmembrane helix</keyword>
<evidence type="ECO:0000256" key="7">
    <source>
        <dbReference type="SAM" id="Phobius"/>
    </source>
</evidence>
<comment type="caution">
    <text evidence="9">The sequence shown here is derived from an EMBL/GenBank/DDBJ whole genome shotgun (WGS) entry which is preliminary data.</text>
</comment>
<feature type="transmembrane region" description="Helical" evidence="7">
    <location>
        <begin position="48"/>
        <end position="68"/>
    </location>
</feature>
<dbReference type="EMBL" id="MU001495">
    <property type="protein sequence ID" value="KAF2448177.1"/>
    <property type="molecule type" value="Genomic_DNA"/>
</dbReference>
<feature type="transmembrane region" description="Helical" evidence="7">
    <location>
        <begin position="129"/>
        <end position="153"/>
    </location>
</feature>
<feature type="region of interest" description="Disordered" evidence="6">
    <location>
        <begin position="307"/>
        <end position="358"/>
    </location>
</feature>
<proteinExistence type="inferred from homology"/>